<comment type="subcellular location">
    <subcellularLocation>
        <location evidence="1">Cell membrane</location>
        <topology evidence="1">Multi-pass membrane protein</topology>
    </subcellularLocation>
</comment>
<evidence type="ECO:0000256" key="9">
    <source>
        <dbReference type="ARBA" id="ARBA00023303"/>
    </source>
</evidence>
<feature type="compositionally biased region" description="Acidic residues" evidence="10">
    <location>
        <begin position="226"/>
        <end position="250"/>
    </location>
</feature>
<evidence type="ECO:0008006" key="19">
    <source>
        <dbReference type="Google" id="ProtNLM"/>
    </source>
</evidence>
<dbReference type="InterPro" id="IPR056769">
    <property type="entry name" value="Piezo_TM1-24"/>
</dbReference>
<feature type="transmembrane region" description="Helical" evidence="11">
    <location>
        <begin position="573"/>
        <end position="594"/>
    </location>
</feature>
<feature type="transmembrane region" description="Helical" evidence="11">
    <location>
        <begin position="614"/>
        <end position="635"/>
    </location>
</feature>
<feature type="transmembrane region" description="Helical" evidence="11">
    <location>
        <begin position="1111"/>
        <end position="1129"/>
    </location>
</feature>
<evidence type="ECO:0000256" key="1">
    <source>
        <dbReference type="ARBA" id="ARBA00004651"/>
    </source>
</evidence>
<dbReference type="PANTHER" id="PTHR47049">
    <property type="entry name" value="PIEZO-TYPE MECHANOSENSITIVE ION CHANNEL HOMOLOG"/>
    <property type="match status" value="1"/>
</dbReference>
<accession>A0AAV7P494</accession>
<feature type="transmembrane region" description="Helical" evidence="11">
    <location>
        <begin position="1307"/>
        <end position="1330"/>
    </location>
</feature>
<keyword evidence="5 11" id="KW-0812">Transmembrane</keyword>
<feature type="transmembrane region" description="Helical" evidence="11">
    <location>
        <begin position="1135"/>
        <end position="1151"/>
    </location>
</feature>
<keyword evidence="4" id="KW-1003">Cell membrane</keyword>
<feature type="compositionally biased region" description="Basic residues" evidence="10">
    <location>
        <begin position="2054"/>
        <end position="2066"/>
    </location>
</feature>
<feature type="transmembrane region" description="Helical" evidence="11">
    <location>
        <begin position="1163"/>
        <end position="1185"/>
    </location>
</feature>
<feature type="compositionally biased region" description="Basic and acidic residues" evidence="10">
    <location>
        <begin position="1505"/>
        <end position="1524"/>
    </location>
</feature>
<feature type="transmembrane region" description="Helical" evidence="11">
    <location>
        <begin position="265"/>
        <end position="284"/>
    </location>
</feature>
<feature type="compositionally biased region" description="Basic and acidic residues" evidence="10">
    <location>
        <begin position="1596"/>
        <end position="1615"/>
    </location>
</feature>
<evidence type="ECO:0000259" key="16">
    <source>
        <dbReference type="Pfam" id="PF24874"/>
    </source>
</evidence>
<feature type="compositionally biased region" description="Acidic residues" evidence="10">
    <location>
        <begin position="1808"/>
        <end position="1829"/>
    </location>
</feature>
<feature type="transmembrane region" description="Helical" evidence="11">
    <location>
        <begin position="1217"/>
        <end position="1237"/>
    </location>
</feature>
<feature type="region of interest" description="Disordered" evidence="10">
    <location>
        <begin position="2050"/>
        <end position="2074"/>
    </location>
</feature>
<evidence type="ECO:0000256" key="3">
    <source>
        <dbReference type="ARBA" id="ARBA00022448"/>
    </source>
</evidence>
<keyword evidence="6 11" id="KW-1133">Transmembrane helix</keyword>
<comment type="caution">
    <text evidence="17">The sequence shown here is derived from an EMBL/GenBank/DDBJ whole genome shotgun (WGS) entry which is preliminary data.</text>
</comment>
<evidence type="ECO:0000256" key="2">
    <source>
        <dbReference type="ARBA" id="ARBA00007821"/>
    </source>
</evidence>
<sequence length="2747" mass="316305">MQSGAAGVWGLGAAGGAHGARVRWSGLQICAAEPSRVKWVSPSAGARSSGCRARPSLVGCPRRSRIAANAALTRLCLSPTASQDDEAQPIASVYRAISIRYSGLSVVYFLFLLLIPLFPNPSPVTMKGRTGRFLQAIYYTSFMFLLIQSSFQIAFHYVKPKDYPWEKTLCHFGILRLSLVDAGNIIRLLAPDIGMFIIGITIRRLCKKLVKPSVPKTTHHTRSHEDDEDEDADTESEMDYSEEETEDESQGDTLDKAPNYRKSKFIERITAIIAGLKIIFEALFNTAGKVVATLLLGLSGIIVPSVTSSVYFFIFMGLCSWWACCRSVSLVVFSSLCVMTAIFSAGHLTSIYLYQLPYFQELVPPEDIYARLFGMTAFVRTNATEAWKLHLRPGLTWPAYVNPFLLLTLYYMLVMLLDQWAPIPMEESEEEEVQESQVSEHEALEEMLWLPNGETKKPLYFTSNGWQDLPLLQCELQQDSSHFSVPIYSSIGHSPPLSEDDEPSEAPKQESKSSGLAALGEFIMRQSYVSALIVMMVWSITHNSWLTFVLLLWSCVIWMMRDRRRYAMLSAPFLAAYGNVLVVQNFFVGLNVRQEELFPGLPTSVLIDFDLKPYTMPCAHLCAKIFYAFTFWLLLRQHLIERQRQMEEKAKPLKEVSVEGSEREEPGNAIVEILGSFVKGTLVKYWIFFCCAMFFVVSFNGKVVVYKILYIVLFLFCVALYQIHFDWWRRILRYFWITVISYSMVVLIVVYVYQFKTISGFFLQILGMSEEGLKDLGLEQYSTVELFAGILLPSSFLLACILQLYYFHDDFLKLTDLNNIPINPEGVLDSKKKIEKRVFIIADEIKKNLVKLQGRLKTENANSMSLNTLNRIDSITMDENTLQDQVPTPEDARNKWILVIDRSTAIFLKMLEAFHGVQVLGWRLLELHIIKVVATMTIWITLKEVSLMNYVFLIPWTFSLPYSKLRPQASRICTIWSCLMVICKMMYQLKFVKPEEFSMNCTERLYQNGTLPQDPDTQELLQSSILYVEPVDPARWCGALIKCVENVLPCLKNHLTILTLTAFEMTVYRHQLYYRTHNQLTTPITGSIFDGITRRHLDDGLQNCIKYFVNYFFYKFGLEICFVAAVNVIGQRMDFYASLHACWLLYILYLQRRKTIAEVWPKYCCFLASIMTLQYLLCIGIPPAFCVDYPWRMPGLRMTSNLIKWLYMPDFARRPDAVFIMYDYSLLLFASLQWQVFEEENKTCVRMLAGDNIEISRDLDTQDISQYNPVPNFIHCRSYLDMAKVVVFSFHFWFVLCLIFITGTTRINILCMGYLMACFYFMLFGGNLLLKTVKHILKFWDYLIAYTAFVITMKNLLSIGACAYLEKLLHNNCWLIQTFSMFCTIKGYDLPSATEETCELPKNEAGIVWDAISFTFLLLQRRVFTSYYFLYVVADLKASTILASRGAELFEEKLKKMVAIRLEEEKKSSLAMKKQMELIKSKQKQSDILKQQGTCTDEVSEESSSSEKVKKDLELESKGEGQKKEGKKKWWKPWVNHTSMIRSGSYNLFDTDSEEEEEENHEEQREEELPQKKTAFQLAYEAWSISSKSALKVRREDESTLKKEQMKKEEKEKQQEVIVEVESSKDEEEVLSREREDVEEPDSPLQRVITIIKFTWVFLQALLDDTTEALNSLCKKNLDIAMVLKIERCMLRQNLNKGKEASQESILEFYKARKIKQTQDSFDGIETDAAGDSVKHNPILEYQKIPSMDSRRSQDSILSSCDAQQIPEEDMDQAPLVAWRSNTSCARRPLRMQAFDSASFESEPSSELLEELEEEQGPDLDKEAEDNTAEETKTDFPPSYSTVLAVNMEVDSSDTDDCESPQCFRGSDISRPLSEVPLMMTASELLLNRMFQDEELDQSEKFYETLPRPIKLAFALYNTMVSKSELLCYFVIILNHMISASIISLVLPILIFLWAMLSVPRPSKRFWMTAIIYTEIVVVIKYSFQFGFFPWTSTVYRGLNAEKPFHLPNIIGIEKKDGYVLFDLIQLLALFFHRSILKCHGLWDDKEVSMPESKKKKKSKKQRKRGSKGEEEKKSAIGPWNLFKHQNAFRKRRTSQKAGSDGKAVKKETKKFWHFFRRNPKRKRQSFKAKLKQQMLKGKKLAIKIALQIYLPIRQFFYDIIHPEYSPVCDVYALMFLVDVINFIIVIFGYWAFGKHSAAADITESLSEDQVPEAFLVMLLLQFATMIIDRAIYLRKTMFGKCVFQVVLVFGIHFWMFFILPGVTERRFNTNSVAQLWYFVKCLYFGLSAYQIKCGYPNRVLGNFLTKSYNCINLFLFQGFRLVPFLTEMRAVMDWVWTDTTLSLSSWICVEDIYANIFIMKCARESEKKYPDPSGQKKKKVVKYGMGGVIIFSLICIVWFPLLFMSLVKSVAGVTNQPLDVSVKISISGYEPLFTMSAQQQNLMPYTQAAYNELNYRYALHPSAMQFIVNYMPEDIIIAKIKSNASLLWSISPASREAMIEELSNSTQIYIDVYWTFLRNASIVKSVEASGKYTVCYEEKSIRDQIVHMLKGESSEPIMLQDLLPKYLRGSNGPEAKIAHRLQVAHSHKPEDVEKYAFFRNVTMKLQHLSVNSTTSQVTEWWNFQEWSPSCSGSGKGCSKTIELVIYNDKASPQSLGFLAGYGIVGLYMSVVLVIGKFIREFFSGIARSIMFDELPNVDRILKLCTDIFLVRETGDLDLEEQLFAKLIFLYRSPETMIKWTREKHEN</sequence>
<evidence type="ECO:0000259" key="12">
    <source>
        <dbReference type="Pfam" id="PF12166"/>
    </source>
</evidence>
<dbReference type="Pfam" id="PF24874">
    <property type="entry name" value="Piezo_THU9_anchor"/>
    <property type="match status" value="1"/>
</dbReference>
<dbReference type="GO" id="GO:0005886">
    <property type="term" value="C:plasma membrane"/>
    <property type="evidence" value="ECO:0007669"/>
    <property type="project" value="UniProtKB-SubCell"/>
</dbReference>
<feature type="transmembrane region" description="Helical" evidence="11">
    <location>
        <begin position="330"/>
        <end position="354"/>
    </location>
</feature>
<feature type="domain" description="Piezo TM25-28" evidence="13">
    <location>
        <begin position="1262"/>
        <end position="1596"/>
    </location>
</feature>
<keyword evidence="18" id="KW-1185">Reference proteome</keyword>
<gene>
    <name evidence="17" type="ORF">NDU88_001584</name>
</gene>
<keyword evidence="9" id="KW-0407">Ion channel</keyword>
<evidence type="ECO:0000259" key="14">
    <source>
        <dbReference type="Pfam" id="PF23188"/>
    </source>
</evidence>
<proteinExistence type="inferred from homology"/>
<protein>
    <recommendedName>
        <fullName evidence="19">Piezo-type mechanosensitive ion channel component</fullName>
    </recommendedName>
</protein>
<feature type="transmembrane region" description="Helical" evidence="11">
    <location>
        <begin position="138"/>
        <end position="158"/>
    </location>
</feature>
<feature type="transmembrane region" description="Helical" evidence="11">
    <location>
        <begin position="735"/>
        <end position="753"/>
    </location>
</feature>
<feature type="transmembrane region" description="Helical" evidence="11">
    <location>
        <begin position="786"/>
        <end position="807"/>
    </location>
</feature>
<comment type="similarity">
    <text evidence="2">Belongs to the PIEZO (TC 1.A.75) family.</text>
</comment>
<evidence type="ECO:0000256" key="5">
    <source>
        <dbReference type="ARBA" id="ARBA00022692"/>
    </source>
</evidence>
<evidence type="ECO:0000259" key="13">
    <source>
        <dbReference type="Pfam" id="PF15917"/>
    </source>
</evidence>
<feature type="region of interest" description="Disordered" evidence="10">
    <location>
        <begin position="1797"/>
        <end position="1838"/>
    </location>
</feature>
<evidence type="ECO:0000256" key="8">
    <source>
        <dbReference type="ARBA" id="ARBA00023136"/>
    </source>
</evidence>
<feature type="domain" description="Piezo non-specific cation channel cap" evidence="12">
    <location>
        <begin position="2444"/>
        <end position="2743"/>
    </location>
</feature>
<keyword evidence="8 11" id="KW-0472">Membrane</keyword>
<evidence type="ECO:0000313" key="18">
    <source>
        <dbReference type="Proteomes" id="UP001066276"/>
    </source>
</evidence>
<feature type="transmembrane region" description="Helical" evidence="11">
    <location>
        <begin position="682"/>
        <end position="699"/>
    </location>
</feature>
<feature type="transmembrane region" description="Helical" evidence="11">
    <location>
        <begin position="1929"/>
        <end position="1954"/>
    </location>
</feature>
<dbReference type="PANTHER" id="PTHR47049:SF7">
    <property type="entry name" value="PIEZO-TYPE MECHANOSENSITIVE ION CHANNEL COMPONENT 2 ISOFORM X1"/>
    <property type="match status" value="1"/>
</dbReference>
<evidence type="ECO:0000256" key="4">
    <source>
        <dbReference type="ARBA" id="ARBA00022475"/>
    </source>
</evidence>
<reference evidence="17" key="1">
    <citation type="journal article" date="2022" name="bioRxiv">
        <title>Sequencing and chromosome-scale assembly of the giantPleurodeles waltlgenome.</title>
        <authorList>
            <person name="Brown T."/>
            <person name="Elewa A."/>
            <person name="Iarovenko S."/>
            <person name="Subramanian E."/>
            <person name="Araus A.J."/>
            <person name="Petzold A."/>
            <person name="Susuki M."/>
            <person name="Suzuki K.-i.T."/>
            <person name="Hayashi T."/>
            <person name="Toyoda A."/>
            <person name="Oliveira C."/>
            <person name="Osipova E."/>
            <person name="Leigh N.D."/>
            <person name="Simon A."/>
            <person name="Yun M.H."/>
        </authorList>
    </citation>
    <scope>NUCLEOTIDE SEQUENCE</scope>
    <source>
        <strain evidence="17">20211129_DDA</strain>
        <tissue evidence="17">Liver</tissue>
    </source>
</reference>
<feature type="transmembrane region" description="Helical" evidence="11">
    <location>
        <begin position="2018"/>
        <end position="2037"/>
    </location>
</feature>
<dbReference type="Pfam" id="PF23188">
    <property type="entry name" value="THU_Piezo1"/>
    <property type="match status" value="1"/>
</dbReference>
<dbReference type="InterPro" id="IPR027272">
    <property type="entry name" value="Piezo"/>
</dbReference>
<dbReference type="EMBL" id="JANPWB010000011">
    <property type="protein sequence ID" value="KAJ1123111.1"/>
    <property type="molecule type" value="Genomic_DNA"/>
</dbReference>
<feature type="transmembrane region" description="Helical" evidence="11">
    <location>
        <begin position="2171"/>
        <end position="2194"/>
    </location>
</feature>
<feature type="domain" description="Piezo THU9 and anchor" evidence="16">
    <location>
        <begin position="2170"/>
        <end position="2406"/>
    </location>
</feature>
<name>A0AAV7P494_PLEWA</name>
<evidence type="ECO:0000256" key="7">
    <source>
        <dbReference type="ARBA" id="ARBA00023065"/>
    </source>
</evidence>
<dbReference type="GO" id="GO:0008381">
    <property type="term" value="F:mechanosensitive monoatomic ion channel activity"/>
    <property type="evidence" value="ECO:0007669"/>
    <property type="project" value="InterPro"/>
</dbReference>
<feature type="region of interest" description="Disordered" evidence="10">
    <location>
        <begin position="1545"/>
        <end position="1570"/>
    </location>
</feature>
<evidence type="ECO:0000313" key="17">
    <source>
        <dbReference type="EMBL" id="KAJ1123111.1"/>
    </source>
</evidence>
<feature type="transmembrane region" description="Helical" evidence="11">
    <location>
        <begin position="1342"/>
        <end position="1366"/>
    </location>
</feature>
<feature type="domain" description="Piezo transmembrane helical unit" evidence="14">
    <location>
        <begin position="1921"/>
        <end position="2044"/>
    </location>
</feature>
<dbReference type="Proteomes" id="UP001066276">
    <property type="component" value="Chromosome 7"/>
</dbReference>
<keyword evidence="3" id="KW-0813">Transport</keyword>
<feature type="transmembrane region" description="Helical" evidence="11">
    <location>
        <begin position="2214"/>
        <end position="2233"/>
    </location>
</feature>
<evidence type="ECO:0000256" key="6">
    <source>
        <dbReference type="ARBA" id="ARBA00022989"/>
    </source>
</evidence>
<feature type="transmembrane region" description="Helical" evidence="11">
    <location>
        <begin position="290"/>
        <end position="318"/>
    </location>
</feature>
<feature type="domain" description="Piezo TM1-24" evidence="15">
    <location>
        <begin position="100"/>
        <end position="813"/>
    </location>
</feature>
<feature type="transmembrane region" description="Helical" evidence="11">
    <location>
        <begin position="2656"/>
        <end position="2679"/>
    </location>
</feature>
<dbReference type="InterPro" id="IPR056768">
    <property type="entry name" value="THU_Piezo"/>
</dbReference>
<feature type="transmembrane region" description="Helical" evidence="11">
    <location>
        <begin position="2384"/>
        <end position="2408"/>
    </location>
</feature>
<dbReference type="Pfam" id="PF12166">
    <property type="entry name" value="Piezo_cap"/>
    <property type="match status" value="1"/>
</dbReference>
<feature type="transmembrane region" description="Helical" evidence="11">
    <location>
        <begin position="705"/>
        <end position="723"/>
    </location>
</feature>
<evidence type="ECO:0000256" key="11">
    <source>
        <dbReference type="SAM" id="Phobius"/>
    </source>
</evidence>
<feature type="region of interest" description="Disordered" evidence="10">
    <location>
        <begin position="216"/>
        <end position="256"/>
    </location>
</feature>
<organism evidence="17 18">
    <name type="scientific">Pleurodeles waltl</name>
    <name type="common">Iberian ribbed newt</name>
    <dbReference type="NCBI Taxonomy" id="8319"/>
    <lineage>
        <taxon>Eukaryota</taxon>
        <taxon>Metazoa</taxon>
        <taxon>Chordata</taxon>
        <taxon>Craniata</taxon>
        <taxon>Vertebrata</taxon>
        <taxon>Euteleostomi</taxon>
        <taxon>Amphibia</taxon>
        <taxon>Batrachia</taxon>
        <taxon>Caudata</taxon>
        <taxon>Salamandroidea</taxon>
        <taxon>Salamandridae</taxon>
        <taxon>Pleurodelinae</taxon>
        <taxon>Pleurodeles</taxon>
    </lineage>
</organism>
<feature type="transmembrane region" description="Helical" evidence="11">
    <location>
        <begin position="99"/>
        <end position="118"/>
    </location>
</feature>
<dbReference type="InterPro" id="IPR031805">
    <property type="entry name" value="Piezo_TM25-28"/>
</dbReference>
<feature type="transmembrane region" description="Helical" evidence="11">
    <location>
        <begin position="2242"/>
        <end position="2263"/>
    </location>
</feature>
<feature type="region of interest" description="Disordered" evidence="10">
    <location>
        <begin position="1489"/>
        <end position="1529"/>
    </location>
</feature>
<feature type="region of interest" description="Disordered" evidence="10">
    <location>
        <begin position="1596"/>
        <end position="1638"/>
    </location>
</feature>
<dbReference type="Pfam" id="PF15917">
    <property type="entry name" value="Piezo_TM25-28"/>
    <property type="match status" value="1"/>
</dbReference>
<feature type="transmembrane region" description="Helical" evidence="11">
    <location>
        <begin position="1282"/>
        <end position="1301"/>
    </location>
</feature>
<dbReference type="InterPro" id="IPR031334">
    <property type="entry name" value="Piezo_cap_dom"/>
</dbReference>
<feature type="compositionally biased region" description="Acidic residues" evidence="10">
    <location>
        <begin position="1551"/>
        <end position="1561"/>
    </location>
</feature>
<evidence type="ECO:0000259" key="15">
    <source>
        <dbReference type="Pfam" id="PF24871"/>
    </source>
</evidence>
<feature type="transmembrane region" description="Helical" evidence="11">
    <location>
        <begin position="1966"/>
        <end position="1984"/>
    </location>
</feature>
<keyword evidence="7" id="KW-0406">Ion transport</keyword>
<feature type="transmembrane region" description="Helical" evidence="11">
    <location>
        <begin position="2275"/>
        <end position="2292"/>
    </location>
</feature>
<dbReference type="InterPro" id="IPR056770">
    <property type="entry name" value="Piezo_THU9_anchor"/>
</dbReference>
<dbReference type="Pfam" id="PF24871">
    <property type="entry name" value="Piezo_TM1-24"/>
    <property type="match status" value="1"/>
</dbReference>
<evidence type="ECO:0000256" key="10">
    <source>
        <dbReference type="SAM" id="MobiDB-lite"/>
    </source>
</evidence>